<gene>
    <name evidence="1" type="ORF">DARMORV10_C02P04970.1</name>
</gene>
<protein>
    <submittedName>
        <fullName evidence="1">(rape) hypothetical protein</fullName>
    </submittedName>
</protein>
<dbReference type="EMBL" id="HG994366">
    <property type="protein sequence ID" value="CAF1882859.1"/>
    <property type="molecule type" value="Genomic_DNA"/>
</dbReference>
<dbReference type="Proteomes" id="UP001295469">
    <property type="component" value="Chromosome C02"/>
</dbReference>
<accession>A0A816KA56</accession>
<proteinExistence type="predicted"/>
<name>A0A816KA56_BRANA</name>
<evidence type="ECO:0000313" key="1">
    <source>
        <dbReference type="EMBL" id="CAF1882859.1"/>
    </source>
</evidence>
<organism evidence="1">
    <name type="scientific">Brassica napus</name>
    <name type="common">Rape</name>
    <dbReference type="NCBI Taxonomy" id="3708"/>
    <lineage>
        <taxon>Eukaryota</taxon>
        <taxon>Viridiplantae</taxon>
        <taxon>Streptophyta</taxon>
        <taxon>Embryophyta</taxon>
        <taxon>Tracheophyta</taxon>
        <taxon>Spermatophyta</taxon>
        <taxon>Magnoliopsida</taxon>
        <taxon>eudicotyledons</taxon>
        <taxon>Gunneridae</taxon>
        <taxon>Pentapetalae</taxon>
        <taxon>rosids</taxon>
        <taxon>malvids</taxon>
        <taxon>Brassicales</taxon>
        <taxon>Brassicaceae</taxon>
        <taxon>Brassiceae</taxon>
        <taxon>Brassica</taxon>
    </lineage>
</organism>
<dbReference type="AlphaFoldDB" id="A0A816KA56"/>
<sequence length="76" mass="8609">MYVPRASATACLIGKKIYKLVYAMDDEGQDFSYSPSNCLFWTSGKTDSKPGHRSDWCVIGKLYIVLSWYSRGNTMV</sequence>
<reference evidence="1" key="1">
    <citation type="submission" date="2021-01" db="EMBL/GenBank/DDBJ databases">
        <authorList>
            <consortium name="Genoscope - CEA"/>
            <person name="William W."/>
        </authorList>
    </citation>
    <scope>NUCLEOTIDE SEQUENCE</scope>
</reference>